<evidence type="ECO:0000313" key="1">
    <source>
        <dbReference type="EMBL" id="CAG2225339.1"/>
    </source>
</evidence>
<accession>A0A8S3T8C7</accession>
<dbReference type="EMBL" id="CAJPWZ010001847">
    <property type="protein sequence ID" value="CAG2225339.1"/>
    <property type="molecule type" value="Genomic_DNA"/>
</dbReference>
<name>A0A8S3T8C7_MYTED</name>
<proteinExistence type="predicted"/>
<dbReference type="Proteomes" id="UP000683360">
    <property type="component" value="Unassembled WGS sequence"/>
</dbReference>
<comment type="caution">
    <text evidence="1">The sequence shown here is derived from an EMBL/GenBank/DDBJ whole genome shotgun (WGS) entry which is preliminary data.</text>
</comment>
<dbReference type="AlphaFoldDB" id="A0A8S3T8C7"/>
<protein>
    <submittedName>
        <fullName evidence="1">Uncharacterized protein</fullName>
    </submittedName>
</protein>
<organism evidence="1 2">
    <name type="scientific">Mytilus edulis</name>
    <name type="common">Blue mussel</name>
    <dbReference type="NCBI Taxonomy" id="6550"/>
    <lineage>
        <taxon>Eukaryota</taxon>
        <taxon>Metazoa</taxon>
        <taxon>Spiralia</taxon>
        <taxon>Lophotrochozoa</taxon>
        <taxon>Mollusca</taxon>
        <taxon>Bivalvia</taxon>
        <taxon>Autobranchia</taxon>
        <taxon>Pteriomorphia</taxon>
        <taxon>Mytilida</taxon>
        <taxon>Mytiloidea</taxon>
        <taxon>Mytilidae</taxon>
        <taxon>Mytilinae</taxon>
        <taxon>Mytilus</taxon>
    </lineage>
</organism>
<gene>
    <name evidence="1" type="ORF">MEDL_38512</name>
</gene>
<evidence type="ECO:0000313" key="2">
    <source>
        <dbReference type="Proteomes" id="UP000683360"/>
    </source>
</evidence>
<keyword evidence="2" id="KW-1185">Reference proteome</keyword>
<sequence length="227" mass="26872">MTGEDDIFFNQRRGKKDHPKKLEQENLGKLKPKIHHGNFDKYKFDRENFIEELSTIEEGQTINWTSMARKHNFKNLNNKMPLNSGQILMAYAKEQEILEKENHRLHTAGVLRVNTDEYYDKLTQPELDKCLTNFQENHHCNSNTETKRNILKAIQRSRNIKVWHVHSDILSHTYINFMISYMYDSANFLTSKEYLERNPTIKDIDIQKIVERPQLYILGQSGKNSTT</sequence>
<reference evidence="1" key="1">
    <citation type="submission" date="2021-03" db="EMBL/GenBank/DDBJ databases">
        <authorList>
            <person name="Bekaert M."/>
        </authorList>
    </citation>
    <scope>NUCLEOTIDE SEQUENCE</scope>
</reference>